<evidence type="ECO:0000313" key="2">
    <source>
        <dbReference type="EMBL" id="PIN09782.1"/>
    </source>
</evidence>
<dbReference type="GO" id="GO:0008265">
    <property type="term" value="F:molybdenum cofactor sulfurtransferase activity"/>
    <property type="evidence" value="ECO:0007669"/>
    <property type="project" value="UniProtKB-EC"/>
</dbReference>
<proteinExistence type="predicted"/>
<dbReference type="GO" id="GO:0030151">
    <property type="term" value="F:molybdenum ion binding"/>
    <property type="evidence" value="ECO:0007669"/>
    <property type="project" value="InterPro"/>
</dbReference>
<dbReference type="PANTHER" id="PTHR14237">
    <property type="entry name" value="MOLYBDOPTERIN COFACTOR SULFURASE MOSC"/>
    <property type="match status" value="1"/>
</dbReference>
<dbReference type="PANTHER" id="PTHR14237:SF89">
    <property type="entry name" value="MOLYBDENUM COFACTOR SULFURASE"/>
    <property type="match status" value="1"/>
</dbReference>
<evidence type="ECO:0000259" key="1">
    <source>
        <dbReference type="PROSITE" id="PS51340"/>
    </source>
</evidence>
<dbReference type="InterPro" id="IPR011037">
    <property type="entry name" value="Pyrv_Knase-like_insert_dom_sf"/>
</dbReference>
<evidence type="ECO:0000313" key="3">
    <source>
        <dbReference type="Proteomes" id="UP000231279"/>
    </source>
</evidence>
<feature type="domain" description="MOSC" evidence="1">
    <location>
        <begin position="1"/>
        <end position="147"/>
    </location>
</feature>
<gene>
    <name evidence="2" type="ORF">CDL12_17636</name>
</gene>
<keyword evidence="2" id="KW-0808">Transferase</keyword>
<dbReference type="InterPro" id="IPR005302">
    <property type="entry name" value="MoCF_Sase_C"/>
</dbReference>
<accession>A0A2G9GX10</accession>
<comment type="caution">
    <text evidence="2">The sequence shown here is derived from an EMBL/GenBank/DDBJ whole genome shotgun (WGS) entry which is preliminary data.</text>
</comment>
<name>A0A2G9GX10_9LAMI</name>
<dbReference type="OrthoDB" id="1720574at2759"/>
<reference evidence="3" key="1">
    <citation type="journal article" date="2018" name="Gigascience">
        <title>Genome assembly of the Pink Ipe (Handroanthus impetiginosus, Bignoniaceae), a highly valued, ecologically keystone Neotropical timber forest tree.</title>
        <authorList>
            <person name="Silva-Junior O.B."/>
            <person name="Grattapaglia D."/>
            <person name="Novaes E."/>
            <person name="Collevatti R.G."/>
        </authorList>
    </citation>
    <scope>NUCLEOTIDE SEQUENCE [LARGE SCALE GENOMIC DNA]</scope>
    <source>
        <strain evidence="3">cv. UFG-1</strain>
    </source>
</reference>
<protein>
    <submittedName>
        <fullName evidence="2">Molybdenum cofactor sulfurtransferase</fullName>
        <ecNumber evidence="2">2.8.1.9</ecNumber>
    </submittedName>
</protein>
<dbReference type="GO" id="GO:0030170">
    <property type="term" value="F:pyridoxal phosphate binding"/>
    <property type="evidence" value="ECO:0007669"/>
    <property type="project" value="InterPro"/>
</dbReference>
<dbReference type="Pfam" id="PF03473">
    <property type="entry name" value="MOSC"/>
    <property type="match status" value="1"/>
</dbReference>
<dbReference type="AlphaFoldDB" id="A0A2G9GX10"/>
<organism evidence="2 3">
    <name type="scientific">Handroanthus impetiginosus</name>
    <dbReference type="NCBI Taxonomy" id="429701"/>
    <lineage>
        <taxon>Eukaryota</taxon>
        <taxon>Viridiplantae</taxon>
        <taxon>Streptophyta</taxon>
        <taxon>Embryophyta</taxon>
        <taxon>Tracheophyta</taxon>
        <taxon>Spermatophyta</taxon>
        <taxon>Magnoliopsida</taxon>
        <taxon>eudicotyledons</taxon>
        <taxon>Gunneridae</taxon>
        <taxon>Pentapetalae</taxon>
        <taxon>asterids</taxon>
        <taxon>lamiids</taxon>
        <taxon>Lamiales</taxon>
        <taxon>Bignoniaceae</taxon>
        <taxon>Crescentiina</taxon>
        <taxon>Tabebuia alliance</taxon>
        <taxon>Handroanthus</taxon>
    </lineage>
</organism>
<keyword evidence="3" id="KW-1185">Reference proteome</keyword>
<dbReference type="EMBL" id="NKXS01003431">
    <property type="protein sequence ID" value="PIN09782.1"/>
    <property type="molecule type" value="Genomic_DNA"/>
</dbReference>
<sequence>MCREMEMRLNFVNEAQFLLVSEASVADLNDRLKSKWHNGSCKRPTQVSPSRFRPNLVVSGSKPYDEDGWRSLKIGETNFTSLGGCNRCQMINLTSVGGTMQRSNEPLATLASYRRIKGKIYFGILLKSCDSIEEEACLRVGQEVVANID</sequence>
<dbReference type="Proteomes" id="UP000231279">
    <property type="component" value="Unassembled WGS sequence"/>
</dbReference>
<dbReference type="EC" id="2.8.1.9" evidence="2"/>
<dbReference type="SUPFAM" id="SSF50800">
    <property type="entry name" value="PK beta-barrel domain-like"/>
    <property type="match status" value="1"/>
</dbReference>
<dbReference type="GO" id="GO:0032787">
    <property type="term" value="P:monocarboxylic acid metabolic process"/>
    <property type="evidence" value="ECO:0007669"/>
    <property type="project" value="UniProtKB-ARBA"/>
</dbReference>
<dbReference type="STRING" id="429701.A0A2G9GX10"/>
<dbReference type="PROSITE" id="PS51340">
    <property type="entry name" value="MOSC"/>
    <property type="match status" value="1"/>
</dbReference>